<dbReference type="Proteomes" id="UP000469724">
    <property type="component" value="Unassembled WGS sequence"/>
</dbReference>
<dbReference type="EMBL" id="JAAGRQ010000017">
    <property type="protein sequence ID" value="NDY56344.1"/>
    <property type="molecule type" value="Genomic_DNA"/>
</dbReference>
<evidence type="ECO:0000313" key="2">
    <source>
        <dbReference type="Proteomes" id="UP000469724"/>
    </source>
</evidence>
<sequence length="134" mass="13731">MADLIYTDGKRRMLAHLAGQPLKIMLLGAGYEPDAAHAVLADVAAHEIVGEGYAAGGQALQNLAAQAVGAGAILAADAPLWPDSSISARYAVVYDATEGGDGPLLRLFDFTELKTSDGGPFEIVFDATGAMGLA</sequence>
<comment type="caution">
    <text evidence="1">The sequence shown here is derived from an EMBL/GenBank/DDBJ whole genome shotgun (WGS) entry which is preliminary data.</text>
</comment>
<dbReference type="AlphaFoldDB" id="A0A7K3NJG8"/>
<gene>
    <name evidence="1" type="ORF">G3N56_06250</name>
</gene>
<accession>A0A7K3NJG8</accession>
<proteinExistence type="predicted"/>
<evidence type="ECO:0000313" key="1">
    <source>
        <dbReference type="EMBL" id="NDY56344.1"/>
    </source>
</evidence>
<protein>
    <submittedName>
        <fullName evidence="1">Uncharacterized protein</fullName>
    </submittedName>
</protein>
<organism evidence="1 2">
    <name type="scientific">Desulfolutivibrio sulfodismutans</name>
    <dbReference type="NCBI Taxonomy" id="63561"/>
    <lineage>
        <taxon>Bacteria</taxon>
        <taxon>Pseudomonadati</taxon>
        <taxon>Thermodesulfobacteriota</taxon>
        <taxon>Desulfovibrionia</taxon>
        <taxon>Desulfovibrionales</taxon>
        <taxon>Desulfovibrionaceae</taxon>
        <taxon>Desulfolutivibrio</taxon>
    </lineage>
</organism>
<keyword evidence="2" id="KW-1185">Reference proteome</keyword>
<name>A0A7K3NJG8_9BACT</name>
<dbReference type="RefSeq" id="WP_163301396.1">
    <property type="nucleotide sequence ID" value="NZ_JAAGRQ010000017.1"/>
</dbReference>
<reference evidence="1 2" key="1">
    <citation type="submission" date="2020-02" db="EMBL/GenBank/DDBJ databases">
        <title>Comparative genomics of sulfur disproportionating microorganisms.</title>
        <authorList>
            <person name="Ward L.M."/>
            <person name="Bertran E."/>
            <person name="Johnston D.T."/>
        </authorList>
    </citation>
    <scope>NUCLEOTIDE SEQUENCE [LARGE SCALE GENOMIC DNA]</scope>
    <source>
        <strain evidence="1 2">DSM 3696</strain>
    </source>
</reference>